<evidence type="ECO:0000256" key="2">
    <source>
        <dbReference type="ARBA" id="ARBA00022692"/>
    </source>
</evidence>
<feature type="domain" description="Mechanosensitive ion channel MscS" evidence="6">
    <location>
        <begin position="104"/>
        <end position="165"/>
    </location>
</feature>
<reference key="2">
    <citation type="submission" date="2011-05" db="EMBL/GenBank/DDBJ databases">
        <title>Complete genome sequence of the aerobic marine methanotroph Methylomonas methanica MC09.</title>
        <authorList>
            <person name="Boden R."/>
            <person name="Cunliffe M."/>
            <person name="Scanlan J."/>
            <person name="Moussard H."/>
            <person name="Kits K.D."/>
            <person name="Klotz M."/>
            <person name="Jetten M."/>
            <person name="Vuilleumier S."/>
            <person name="Han J."/>
            <person name="Peters L."/>
            <person name="Mikhailova N."/>
            <person name="Teshima H."/>
            <person name="Tapia R."/>
            <person name="Kyrpides N."/>
            <person name="Ivanova N."/>
            <person name="Pagani I."/>
            <person name="Cheng J.-F."/>
            <person name="Goodwin L."/>
            <person name="Han C."/>
            <person name="Hauser L."/>
            <person name="Land M."/>
            <person name="Lapidus A."/>
            <person name="Lucas S."/>
            <person name="Pitluck S."/>
            <person name="Woyke T."/>
            <person name="Stein L.Y."/>
            <person name="Murrell C."/>
        </authorList>
    </citation>
    <scope>NUCLEOTIDE SEQUENCE</scope>
    <source>
        <strain>MC09</strain>
    </source>
</reference>
<dbReference type="RefSeq" id="WP_013817542.1">
    <property type="nucleotide sequence ID" value="NC_015572.1"/>
</dbReference>
<dbReference type="GO" id="GO:0008381">
    <property type="term" value="F:mechanosensitive monoatomic ion channel activity"/>
    <property type="evidence" value="ECO:0007669"/>
    <property type="project" value="InterPro"/>
</dbReference>
<dbReference type="Gene3D" id="2.30.30.60">
    <property type="match status" value="1"/>
</dbReference>
<reference evidence="8" key="3">
    <citation type="submission" date="2011-05" db="EMBL/GenBank/DDBJ databases">
        <title>Complete sequence of Methylomonas methanica MC09.</title>
        <authorList>
            <consortium name="US DOE Joint Genome Institute"/>
            <person name="Lucas S."/>
            <person name="Han J."/>
            <person name="Lapidus A."/>
            <person name="Cheng J.-F."/>
            <person name="Goodwin L."/>
            <person name="Pitluck S."/>
            <person name="Peters L."/>
            <person name="Mikhailova N."/>
            <person name="Teshima H."/>
            <person name="Han C."/>
            <person name="Tapia R."/>
            <person name="Land M."/>
            <person name="Hauser L."/>
            <person name="Kyrpides N."/>
            <person name="Ivanova N."/>
            <person name="Pagani I."/>
            <person name="Stein L."/>
            <person name="Woyke T."/>
        </authorList>
    </citation>
    <scope>NUCLEOTIDE SEQUENCE [LARGE SCALE GENOMIC DNA]</scope>
    <source>
        <strain evidence="8">MC09</strain>
    </source>
</reference>
<comment type="similarity">
    <text evidence="5">Belongs to the MscS (TC 1.A.23) family.</text>
</comment>
<evidence type="ECO:0000259" key="6">
    <source>
        <dbReference type="Pfam" id="PF00924"/>
    </source>
</evidence>
<keyword evidence="5" id="KW-0407">Ion channel</keyword>
<dbReference type="KEGG" id="mmt:Metme_0836"/>
<dbReference type="Pfam" id="PF00924">
    <property type="entry name" value="MS_channel_2nd"/>
    <property type="match status" value="1"/>
</dbReference>
<keyword evidence="4 5" id="KW-0472">Membrane</keyword>
<sequence>MNEQNMSQIWDAMLMFEAWRALFLLLGMAVLVFTAGLFKRLADRASDYFPSRRLLFLQIVTTLNFCVYIFGGSLLIYVALSPAKEILLALGGGAAVAIGLSLKDLVASLVAGLTLLFDRPFLVGDRVQFADTYGEIKSIGLRSVKLVTLDDNLVTIPNARFISDVVSSGNAGSLDMMVVMPFHIALDADLETARRLLYETVVTSRFVYLAKPVKIVVAEVVLGHNLALKLIAKAYVLDVKYEKDFQTDVVSRVSKVFLAHHIKRPLLINHEMAQAAVGAGHGDS</sequence>
<dbReference type="Proteomes" id="UP000008888">
    <property type="component" value="Chromosome"/>
</dbReference>
<proteinExistence type="inferred from homology"/>
<feature type="transmembrane region" description="Helical" evidence="5">
    <location>
        <begin position="20"/>
        <end position="42"/>
    </location>
</feature>
<keyword evidence="5" id="KW-0813">Transport</keyword>
<keyword evidence="5" id="KW-0406">Ion transport</keyword>
<name>G0A6H3_METMM</name>
<evidence type="ECO:0000313" key="7">
    <source>
        <dbReference type="EMBL" id="AEF99274.1"/>
    </source>
</evidence>
<dbReference type="InterPro" id="IPR023408">
    <property type="entry name" value="MscS_beta-dom_sf"/>
</dbReference>
<comment type="caution">
    <text evidence="5">Lacks conserved residue(s) required for the propagation of feature annotation.</text>
</comment>
<dbReference type="AlphaFoldDB" id="G0A6H3"/>
<dbReference type="OrthoDB" id="9775207at2"/>
<evidence type="ECO:0000256" key="1">
    <source>
        <dbReference type="ARBA" id="ARBA00004370"/>
    </source>
</evidence>
<evidence type="ECO:0000256" key="4">
    <source>
        <dbReference type="ARBA" id="ARBA00023136"/>
    </source>
</evidence>
<feature type="transmembrane region" description="Helical" evidence="5">
    <location>
        <begin position="54"/>
        <end position="80"/>
    </location>
</feature>
<dbReference type="HOGENOM" id="CLU_062814_1_1_6"/>
<evidence type="ECO:0000256" key="3">
    <source>
        <dbReference type="ARBA" id="ARBA00022989"/>
    </source>
</evidence>
<dbReference type="STRING" id="857087.Metme_0836"/>
<organism evidence="7 8">
    <name type="scientific">Methylomonas methanica (strain DSM 25384 / MC09)</name>
    <dbReference type="NCBI Taxonomy" id="857087"/>
    <lineage>
        <taxon>Bacteria</taxon>
        <taxon>Pseudomonadati</taxon>
        <taxon>Pseudomonadota</taxon>
        <taxon>Gammaproteobacteria</taxon>
        <taxon>Methylococcales</taxon>
        <taxon>Methylococcaceae</taxon>
        <taxon>Methylomonas</taxon>
    </lineage>
</organism>
<dbReference type="SUPFAM" id="SSF50182">
    <property type="entry name" value="Sm-like ribonucleoproteins"/>
    <property type="match status" value="1"/>
</dbReference>
<dbReference type="GO" id="GO:0005886">
    <property type="term" value="C:plasma membrane"/>
    <property type="evidence" value="ECO:0007669"/>
    <property type="project" value="UniProtKB-SubCell"/>
</dbReference>
<keyword evidence="5" id="KW-0997">Cell inner membrane</keyword>
<accession>G0A6H3</accession>
<dbReference type="InterPro" id="IPR010920">
    <property type="entry name" value="LSM_dom_sf"/>
</dbReference>
<dbReference type="PANTHER" id="PTHR30221:SF1">
    <property type="entry name" value="SMALL-CONDUCTANCE MECHANOSENSITIVE CHANNEL"/>
    <property type="match status" value="1"/>
</dbReference>
<dbReference type="InterPro" id="IPR045275">
    <property type="entry name" value="MscS_archaea/bacteria_type"/>
</dbReference>
<dbReference type="Gene3D" id="1.10.287.1260">
    <property type="match status" value="1"/>
</dbReference>
<keyword evidence="8" id="KW-1185">Reference proteome</keyword>
<keyword evidence="3 5" id="KW-1133">Transmembrane helix</keyword>
<reference evidence="7 8" key="1">
    <citation type="journal article" date="2011" name="J. Bacteriol.">
        <title>Complete Genome Sequence of the Aerobic Marine Methanotroph Methylomonas methanica MC09.</title>
        <authorList>
            <person name="Boden R."/>
            <person name="Cunliffe M."/>
            <person name="Scanlan J."/>
            <person name="Moussard H."/>
            <person name="Kits K.D."/>
            <person name="Klotz M.G."/>
            <person name="Jetten M.S."/>
            <person name="Vuilleumier S."/>
            <person name="Han J."/>
            <person name="Peters L."/>
            <person name="Mikhailova N."/>
            <person name="Teshima H."/>
            <person name="Tapia R."/>
            <person name="Kyrpides N."/>
            <person name="Ivanova N."/>
            <person name="Pagani I."/>
            <person name="Cheng J.F."/>
            <person name="Goodwin L."/>
            <person name="Han C."/>
            <person name="Hauser L."/>
            <person name="Land M.L."/>
            <person name="Lapidus A."/>
            <person name="Lucas S."/>
            <person name="Pitluck S."/>
            <person name="Woyke T."/>
            <person name="Stein L."/>
            <person name="Murrell J.C."/>
        </authorList>
    </citation>
    <scope>NUCLEOTIDE SEQUENCE [LARGE SCALE GENOMIC DNA]</scope>
    <source>
        <strain evidence="7 8">MC09</strain>
    </source>
</reference>
<dbReference type="PANTHER" id="PTHR30221">
    <property type="entry name" value="SMALL-CONDUCTANCE MECHANOSENSITIVE CHANNEL"/>
    <property type="match status" value="1"/>
</dbReference>
<comment type="subcellular location">
    <subcellularLocation>
        <location evidence="5">Cell inner membrane</location>
        <topology evidence="5">Multi-pass membrane protein</topology>
    </subcellularLocation>
    <subcellularLocation>
        <location evidence="1">Membrane</location>
    </subcellularLocation>
</comment>
<comment type="subunit">
    <text evidence="5">Homoheptamer.</text>
</comment>
<comment type="function">
    <text evidence="5">Mechanosensitive channel that participates in the regulation of osmotic pressure changes within the cell, opening in response to stretch forces in the membrane lipid bilayer, without the need for other proteins. Contributes to normal resistance to hypoosmotic shock. Forms an ion channel of 1.0 nanosiemens conductance with a slight preference for anions.</text>
</comment>
<dbReference type="EMBL" id="CP002738">
    <property type="protein sequence ID" value="AEF99274.1"/>
    <property type="molecule type" value="Genomic_DNA"/>
</dbReference>
<evidence type="ECO:0000313" key="8">
    <source>
        <dbReference type="Proteomes" id="UP000008888"/>
    </source>
</evidence>
<feature type="transmembrane region" description="Helical" evidence="5">
    <location>
        <begin position="86"/>
        <end position="117"/>
    </location>
</feature>
<dbReference type="InterPro" id="IPR006685">
    <property type="entry name" value="MscS_channel_2nd"/>
</dbReference>
<keyword evidence="5" id="KW-1003">Cell membrane</keyword>
<keyword evidence="2 5" id="KW-0812">Transmembrane</keyword>
<gene>
    <name evidence="7" type="ordered locus">Metme_0836</name>
</gene>
<evidence type="ECO:0000256" key="5">
    <source>
        <dbReference type="RuleBase" id="RU369025"/>
    </source>
</evidence>
<protein>
    <recommendedName>
        <fullName evidence="5">Small-conductance mechanosensitive channel</fullName>
    </recommendedName>
</protein>
<dbReference type="eggNOG" id="COG0668">
    <property type="taxonomic scope" value="Bacteria"/>
</dbReference>